<dbReference type="InterPro" id="IPR016181">
    <property type="entry name" value="Acyl_CoA_acyltransferase"/>
</dbReference>
<feature type="domain" description="N-acetyltransferase" evidence="3">
    <location>
        <begin position="3"/>
        <end position="169"/>
    </location>
</feature>
<keyword evidence="1" id="KW-0808">Transferase</keyword>
<accession>A0ABR7SEC5</accession>
<proteinExistence type="predicted"/>
<dbReference type="PROSITE" id="PS51186">
    <property type="entry name" value="GNAT"/>
    <property type="match status" value="1"/>
</dbReference>
<dbReference type="PANTHER" id="PTHR43877">
    <property type="entry name" value="AMINOALKYLPHOSPHONATE N-ACETYLTRANSFERASE-RELATED-RELATED"/>
    <property type="match status" value="1"/>
</dbReference>
<evidence type="ECO:0000313" key="4">
    <source>
        <dbReference type="EMBL" id="MBC9713327.1"/>
    </source>
</evidence>
<dbReference type="EMBL" id="JACTVJ010000006">
    <property type="protein sequence ID" value="MBC9713327.1"/>
    <property type="molecule type" value="Genomic_DNA"/>
</dbReference>
<dbReference type="Pfam" id="PF00583">
    <property type="entry name" value="Acetyltransf_1"/>
    <property type="match status" value="1"/>
</dbReference>
<protein>
    <submittedName>
        <fullName evidence="4">GNAT family N-acetyltransferase</fullName>
    </submittedName>
</protein>
<keyword evidence="5" id="KW-1185">Reference proteome</keyword>
<organism evidence="4 5">
    <name type="scientific">Streptomyces polyasparticus</name>
    <dbReference type="NCBI Taxonomy" id="2767826"/>
    <lineage>
        <taxon>Bacteria</taxon>
        <taxon>Bacillati</taxon>
        <taxon>Actinomycetota</taxon>
        <taxon>Actinomycetes</taxon>
        <taxon>Kitasatosporales</taxon>
        <taxon>Streptomycetaceae</taxon>
        <taxon>Streptomyces</taxon>
    </lineage>
</organism>
<evidence type="ECO:0000259" key="3">
    <source>
        <dbReference type="PROSITE" id="PS51186"/>
    </source>
</evidence>
<evidence type="ECO:0000313" key="5">
    <source>
        <dbReference type="Proteomes" id="UP000642284"/>
    </source>
</evidence>
<dbReference type="CDD" id="cd04301">
    <property type="entry name" value="NAT_SF"/>
    <property type="match status" value="1"/>
</dbReference>
<dbReference type="Gene3D" id="3.40.630.30">
    <property type="match status" value="1"/>
</dbReference>
<dbReference type="InterPro" id="IPR050832">
    <property type="entry name" value="Bact_Acetyltransf"/>
</dbReference>
<dbReference type="Proteomes" id="UP000642284">
    <property type="component" value="Unassembled WGS sequence"/>
</dbReference>
<comment type="caution">
    <text evidence="4">The sequence shown here is derived from an EMBL/GenBank/DDBJ whole genome shotgun (WGS) entry which is preliminary data.</text>
</comment>
<gene>
    <name evidence="4" type="ORF">H9Y04_12180</name>
</gene>
<evidence type="ECO:0000256" key="1">
    <source>
        <dbReference type="ARBA" id="ARBA00022679"/>
    </source>
</evidence>
<dbReference type="RefSeq" id="WP_187813825.1">
    <property type="nucleotide sequence ID" value="NZ_JACTVJ010000006.1"/>
</dbReference>
<keyword evidence="2" id="KW-0012">Acyltransferase</keyword>
<dbReference type="SUPFAM" id="SSF55729">
    <property type="entry name" value="Acyl-CoA N-acyltransferases (Nat)"/>
    <property type="match status" value="1"/>
</dbReference>
<dbReference type="PANTHER" id="PTHR43877:SF1">
    <property type="entry name" value="ACETYLTRANSFERASE"/>
    <property type="match status" value="1"/>
</dbReference>
<evidence type="ECO:0000256" key="2">
    <source>
        <dbReference type="ARBA" id="ARBA00023315"/>
    </source>
</evidence>
<name>A0ABR7SEC5_9ACTN</name>
<reference evidence="4 5" key="1">
    <citation type="submission" date="2020-08" db="EMBL/GenBank/DDBJ databases">
        <title>Genemic of Streptomyces polyaspartic.</title>
        <authorList>
            <person name="Liu W."/>
        </authorList>
    </citation>
    <scope>NUCLEOTIDE SEQUENCE [LARGE SCALE GENOMIC DNA]</scope>
    <source>
        <strain evidence="4 5">TRM66268-LWL</strain>
    </source>
</reference>
<dbReference type="InterPro" id="IPR000182">
    <property type="entry name" value="GNAT_dom"/>
</dbReference>
<sequence length="187" mass="20391">MDLRVREMTEADLDDVAEIRVRGWQFAYRGLMPQSYLDAMSPEADAAARRKRWADPRPGAVGLVAEREGRVIGFAAFGPTRDEDLAAGAHEVYALYVHPDGIGTGAGRALMDESLDRCRTAGVELVVLWVLIGNHRARRFYERAGFGPDGTSTAYDVDGVAVPEVRYARRLGGPPAGDTAPRGSMRT</sequence>